<evidence type="ECO:0000313" key="2">
    <source>
        <dbReference type="Proteomes" id="UP000828941"/>
    </source>
</evidence>
<evidence type="ECO:0000313" key="1">
    <source>
        <dbReference type="EMBL" id="KAI4300914.1"/>
    </source>
</evidence>
<protein>
    <submittedName>
        <fullName evidence="1">Uncharacterized protein</fullName>
    </submittedName>
</protein>
<proteinExistence type="predicted"/>
<reference evidence="1 2" key="1">
    <citation type="journal article" date="2022" name="DNA Res.">
        <title>Chromosomal-level genome assembly of the orchid tree Bauhinia variegata (Leguminosae; Cercidoideae) supports the allotetraploid origin hypothesis of Bauhinia.</title>
        <authorList>
            <person name="Zhong Y."/>
            <person name="Chen Y."/>
            <person name="Zheng D."/>
            <person name="Pang J."/>
            <person name="Liu Y."/>
            <person name="Luo S."/>
            <person name="Meng S."/>
            <person name="Qian L."/>
            <person name="Wei D."/>
            <person name="Dai S."/>
            <person name="Zhou R."/>
        </authorList>
    </citation>
    <scope>NUCLEOTIDE SEQUENCE [LARGE SCALE GENOMIC DNA]</scope>
    <source>
        <strain evidence="1">BV-YZ2020</strain>
    </source>
</reference>
<accession>A0ACB9KU99</accession>
<comment type="caution">
    <text evidence="1">The sequence shown here is derived from an EMBL/GenBank/DDBJ whole genome shotgun (WGS) entry which is preliminary data.</text>
</comment>
<gene>
    <name evidence="1" type="ORF">L6164_034240</name>
</gene>
<keyword evidence="2" id="KW-1185">Reference proteome</keyword>
<dbReference type="Proteomes" id="UP000828941">
    <property type="component" value="Chromosome 13"/>
</dbReference>
<dbReference type="EMBL" id="CM039438">
    <property type="protein sequence ID" value="KAI4300914.1"/>
    <property type="molecule type" value="Genomic_DNA"/>
</dbReference>
<organism evidence="1 2">
    <name type="scientific">Bauhinia variegata</name>
    <name type="common">Purple orchid tree</name>
    <name type="synonym">Phanera variegata</name>
    <dbReference type="NCBI Taxonomy" id="167791"/>
    <lineage>
        <taxon>Eukaryota</taxon>
        <taxon>Viridiplantae</taxon>
        <taxon>Streptophyta</taxon>
        <taxon>Embryophyta</taxon>
        <taxon>Tracheophyta</taxon>
        <taxon>Spermatophyta</taxon>
        <taxon>Magnoliopsida</taxon>
        <taxon>eudicotyledons</taxon>
        <taxon>Gunneridae</taxon>
        <taxon>Pentapetalae</taxon>
        <taxon>rosids</taxon>
        <taxon>fabids</taxon>
        <taxon>Fabales</taxon>
        <taxon>Fabaceae</taxon>
        <taxon>Cercidoideae</taxon>
        <taxon>Cercideae</taxon>
        <taxon>Bauhiniinae</taxon>
        <taxon>Bauhinia</taxon>
    </lineage>
</organism>
<sequence>MATKSGSLDYWRSYFRTVNCEIFDIIEHAIMVAASDCPKEFRLRRDRIAEKLYSCRLNRCIGCERVELAAPVDEEEDGGCKSGFDRDGAEFEEGASKESKVNSSRDDHGEMNMNQVSNYSYGEAEALTDEIEEESQIVEEVYRIKEILKNSEEESDSVLFESLRRLQLMALTVDLLKATEIGKVVNPLRKHGSKDIRQLARTLIDGWKEMVDVWVKTTAAVAGSEGTPDSVNPSVVDEEEGLPSPPLDDMAFIQTGSMELSQFFDGMDDDGNPRQSGEFIKNHENSRKPSLDVQNTAWRKPQTSDEANFIAKDTKSQQLKKTDAVVKPNKPVTADSGPGRPPKSSLQQKIEKGTIPKRPIASQRDKLKSSDDAAKLEATKRKLQERYQQAENAKRQRTIQVMELHDLPKQGIAHRNLHVKPGNHNRHWANGRR</sequence>
<name>A0ACB9KU99_BAUVA</name>